<dbReference type="InterPro" id="IPR027417">
    <property type="entry name" value="P-loop_NTPase"/>
</dbReference>
<organism evidence="5 6">
    <name type="scientific">Klebsormidium nitens</name>
    <name type="common">Green alga</name>
    <name type="synonym">Ulothrix nitens</name>
    <dbReference type="NCBI Taxonomy" id="105231"/>
    <lineage>
        <taxon>Eukaryota</taxon>
        <taxon>Viridiplantae</taxon>
        <taxon>Streptophyta</taxon>
        <taxon>Klebsormidiophyceae</taxon>
        <taxon>Klebsormidiales</taxon>
        <taxon>Klebsormidiaceae</taxon>
        <taxon>Klebsormidium</taxon>
    </lineage>
</organism>
<dbReference type="GO" id="GO:0016887">
    <property type="term" value="F:ATP hydrolysis activity"/>
    <property type="evidence" value="ECO:0007669"/>
    <property type="project" value="InterPro"/>
</dbReference>
<protein>
    <submittedName>
        <fullName evidence="5">ABC protein I family member 11</fullName>
    </submittedName>
</protein>
<dbReference type="Proteomes" id="UP000054558">
    <property type="component" value="Unassembled WGS sequence"/>
</dbReference>
<dbReference type="OrthoDB" id="10255969at2759"/>
<dbReference type="GO" id="GO:0005524">
    <property type="term" value="F:ATP binding"/>
    <property type="evidence" value="ECO:0000318"/>
    <property type="project" value="GO_Central"/>
</dbReference>
<dbReference type="InterPro" id="IPR015856">
    <property type="entry name" value="ABC_transpr_CbiO/EcfA_su"/>
</dbReference>
<dbReference type="SUPFAM" id="SSF52540">
    <property type="entry name" value="P-loop containing nucleoside triphosphate hydrolases"/>
    <property type="match status" value="1"/>
</dbReference>
<accession>A0A1Y1IDJ7</accession>
<dbReference type="AlphaFoldDB" id="A0A1Y1IDJ7"/>
<dbReference type="EMBL" id="DF237399">
    <property type="protein sequence ID" value="GAQ88663.1"/>
    <property type="molecule type" value="Genomic_DNA"/>
</dbReference>
<dbReference type="OMA" id="SWKMEMG"/>
<name>A0A1Y1IDJ7_KLENI</name>
<dbReference type="GO" id="GO:0009941">
    <property type="term" value="C:chloroplast envelope"/>
    <property type="evidence" value="ECO:0000318"/>
    <property type="project" value="GO_Central"/>
</dbReference>
<gene>
    <name evidence="5" type="ORF">KFL_004500030</name>
</gene>
<dbReference type="CDD" id="cd03225">
    <property type="entry name" value="ABC_cobalt_CbiO_domain1"/>
    <property type="match status" value="1"/>
</dbReference>
<proteinExistence type="predicted"/>
<reference evidence="5 6" key="1">
    <citation type="journal article" date="2014" name="Nat. Commun.">
        <title>Klebsormidium flaccidum genome reveals primary factors for plant terrestrial adaptation.</title>
        <authorList>
            <person name="Hori K."/>
            <person name="Maruyama F."/>
            <person name="Fujisawa T."/>
            <person name="Togashi T."/>
            <person name="Yamamoto N."/>
            <person name="Seo M."/>
            <person name="Sato S."/>
            <person name="Yamada T."/>
            <person name="Mori H."/>
            <person name="Tajima N."/>
            <person name="Moriyama T."/>
            <person name="Ikeuchi M."/>
            <person name="Watanabe M."/>
            <person name="Wada H."/>
            <person name="Kobayashi K."/>
            <person name="Saito M."/>
            <person name="Masuda T."/>
            <person name="Sasaki-Sekimoto Y."/>
            <person name="Mashiguchi K."/>
            <person name="Awai K."/>
            <person name="Shimojima M."/>
            <person name="Masuda S."/>
            <person name="Iwai M."/>
            <person name="Nobusawa T."/>
            <person name="Narise T."/>
            <person name="Kondo S."/>
            <person name="Saito H."/>
            <person name="Sato R."/>
            <person name="Murakawa M."/>
            <person name="Ihara Y."/>
            <person name="Oshima-Yamada Y."/>
            <person name="Ohtaka K."/>
            <person name="Satoh M."/>
            <person name="Sonobe K."/>
            <person name="Ishii M."/>
            <person name="Ohtani R."/>
            <person name="Kanamori-Sato M."/>
            <person name="Honoki R."/>
            <person name="Miyazaki D."/>
            <person name="Mochizuki H."/>
            <person name="Umetsu J."/>
            <person name="Higashi K."/>
            <person name="Shibata D."/>
            <person name="Kamiya Y."/>
            <person name="Sato N."/>
            <person name="Nakamura Y."/>
            <person name="Tabata S."/>
            <person name="Ida S."/>
            <person name="Kurokawa K."/>
            <person name="Ohta H."/>
        </authorList>
    </citation>
    <scope>NUCLEOTIDE SEQUENCE [LARGE SCALE GENOMIC DNA]</scope>
    <source>
        <strain evidence="5 6">NIES-2285</strain>
    </source>
</reference>
<keyword evidence="6" id="KW-1185">Reference proteome</keyword>
<dbReference type="Gene3D" id="3.40.50.300">
    <property type="entry name" value="P-loop containing nucleotide triphosphate hydrolases"/>
    <property type="match status" value="1"/>
</dbReference>
<sequence>MLDKHSMGLIFGRSGSGKTTLLQILAGLAAPTIGSLHIHVWRTGTRGPPLSVSEVAARTGLVFQFPERYFLADTVADELLFGHVRRDLRTDTFERVAAALHAVGMDHISMQTPPRALSDGYKRRLALAVQLIRQPDILLLDEPLAGLDWQARMDVVQLLDRLKRTTTLVVVSHDLRELAPLVDNAWRMHTGGRLEQAKWPLEPGSQRLELGQGVARS</sequence>
<keyword evidence="3" id="KW-0067">ATP-binding</keyword>
<evidence type="ECO:0000256" key="1">
    <source>
        <dbReference type="ARBA" id="ARBA00022448"/>
    </source>
</evidence>
<evidence type="ECO:0000313" key="6">
    <source>
        <dbReference type="Proteomes" id="UP000054558"/>
    </source>
</evidence>
<dbReference type="InterPro" id="IPR050095">
    <property type="entry name" value="ECF_ABC_transporter_ATP-bd"/>
</dbReference>
<dbReference type="STRING" id="105231.A0A1Y1IDJ7"/>
<dbReference type="PROSITE" id="PS50893">
    <property type="entry name" value="ABC_TRANSPORTER_2"/>
    <property type="match status" value="1"/>
</dbReference>
<dbReference type="GO" id="GO:0042626">
    <property type="term" value="F:ATPase-coupled transmembrane transporter activity"/>
    <property type="evidence" value="ECO:0000318"/>
    <property type="project" value="GO_Central"/>
</dbReference>
<dbReference type="InterPro" id="IPR003439">
    <property type="entry name" value="ABC_transporter-like_ATP-bd"/>
</dbReference>
<evidence type="ECO:0000256" key="3">
    <source>
        <dbReference type="ARBA" id="ARBA00022840"/>
    </source>
</evidence>
<dbReference type="Pfam" id="PF00005">
    <property type="entry name" value="ABC_tran"/>
    <property type="match status" value="1"/>
</dbReference>
<feature type="domain" description="ABC transporter" evidence="4">
    <location>
        <begin position="2"/>
        <end position="215"/>
    </location>
</feature>
<dbReference type="GO" id="GO:0016020">
    <property type="term" value="C:membrane"/>
    <property type="evidence" value="ECO:0007669"/>
    <property type="project" value="InterPro"/>
</dbReference>
<dbReference type="PANTHER" id="PTHR43553:SF1">
    <property type="entry name" value="ABC TRANSPORTER I FAMILY MEMBER 11, CHLOROPLASTIC"/>
    <property type="match status" value="1"/>
</dbReference>
<evidence type="ECO:0000313" key="5">
    <source>
        <dbReference type="EMBL" id="GAQ88663.1"/>
    </source>
</evidence>
<evidence type="ECO:0000256" key="2">
    <source>
        <dbReference type="ARBA" id="ARBA00022741"/>
    </source>
</evidence>
<keyword evidence="1" id="KW-0813">Transport</keyword>
<evidence type="ECO:0000259" key="4">
    <source>
        <dbReference type="PROSITE" id="PS50893"/>
    </source>
</evidence>
<dbReference type="SMART" id="SM00382">
    <property type="entry name" value="AAA"/>
    <property type="match status" value="1"/>
</dbReference>
<dbReference type="InterPro" id="IPR003593">
    <property type="entry name" value="AAA+_ATPase"/>
</dbReference>
<keyword evidence="2" id="KW-0547">Nucleotide-binding</keyword>
<dbReference type="PANTHER" id="PTHR43553">
    <property type="entry name" value="HEAVY METAL TRANSPORTER"/>
    <property type="match status" value="1"/>
</dbReference>